<dbReference type="InterPro" id="IPR022258">
    <property type="entry name" value="Flagellar_operon_YvyF"/>
</dbReference>
<accession>A0A841RIH1</accession>
<dbReference type="Proteomes" id="UP000572212">
    <property type="component" value="Unassembled WGS sequence"/>
</dbReference>
<dbReference type="EMBL" id="JACHON010000002">
    <property type="protein sequence ID" value="MBB6512279.1"/>
    <property type="molecule type" value="Genomic_DNA"/>
</dbReference>
<dbReference type="RefSeq" id="WP_184245335.1">
    <property type="nucleotide sequence ID" value="NZ_BAAACU010000002.1"/>
</dbReference>
<keyword evidence="2" id="KW-0966">Cell projection</keyword>
<dbReference type="AlphaFoldDB" id="A0A841RIH1"/>
<sequence length="133" mass="15518">MAQLANCTRCGKLYAKTVKDVCPDCVKEYEKMFEIVYTFLRKRENRQATIPEIVEATGVEEKVILQFVKEKRLRQSQFPNLSYPCERCGNPIVEGKLCSSCVGNLQSELEKHQEEDKRKREEAAKTRTYFTRD</sequence>
<evidence type="ECO:0000256" key="1">
    <source>
        <dbReference type="SAM" id="MobiDB-lite"/>
    </source>
</evidence>
<dbReference type="NCBIfam" id="TIGR03826">
    <property type="entry name" value="YvyF"/>
    <property type="match status" value="1"/>
</dbReference>
<gene>
    <name evidence="2" type="ORF">GGQ92_001060</name>
</gene>
<keyword evidence="2" id="KW-0282">Flagellum</keyword>
<feature type="region of interest" description="Disordered" evidence="1">
    <location>
        <begin position="109"/>
        <end position="133"/>
    </location>
</feature>
<evidence type="ECO:0000313" key="3">
    <source>
        <dbReference type="Proteomes" id="UP000572212"/>
    </source>
</evidence>
<name>A0A841RIH1_9BACI</name>
<proteinExistence type="predicted"/>
<organism evidence="2 3">
    <name type="scientific">Gracilibacillus halotolerans</name>
    <dbReference type="NCBI Taxonomy" id="74386"/>
    <lineage>
        <taxon>Bacteria</taxon>
        <taxon>Bacillati</taxon>
        <taxon>Bacillota</taxon>
        <taxon>Bacilli</taxon>
        <taxon>Bacillales</taxon>
        <taxon>Bacillaceae</taxon>
        <taxon>Gracilibacillus</taxon>
    </lineage>
</organism>
<reference evidence="2 3" key="1">
    <citation type="submission" date="2020-08" db="EMBL/GenBank/DDBJ databases">
        <title>Genomic Encyclopedia of Type Strains, Phase IV (KMG-IV): sequencing the most valuable type-strain genomes for metagenomic binning, comparative biology and taxonomic classification.</title>
        <authorList>
            <person name="Goeker M."/>
        </authorList>
    </citation>
    <scope>NUCLEOTIDE SEQUENCE [LARGE SCALE GENOMIC DNA]</scope>
    <source>
        <strain evidence="2 3">DSM 11805</strain>
    </source>
</reference>
<comment type="caution">
    <text evidence="2">The sequence shown here is derived from an EMBL/GenBank/DDBJ whole genome shotgun (WGS) entry which is preliminary data.</text>
</comment>
<protein>
    <submittedName>
        <fullName evidence="2">Flagellar operon protein (TIGR03826 family)</fullName>
    </submittedName>
</protein>
<keyword evidence="3" id="KW-1185">Reference proteome</keyword>
<evidence type="ECO:0000313" key="2">
    <source>
        <dbReference type="EMBL" id="MBB6512279.1"/>
    </source>
</evidence>
<keyword evidence="2" id="KW-0969">Cilium</keyword>